<name>A0A103Y4N8_CYNCS</name>
<feature type="transmembrane region" description="Helical" evidence="1">
    <location>
        <begin position="227"/>
        <end position="247"/>
    </location>
</feature>
<proteinExistence type="predicted"/>
<sequence>MKGSFRYGISLKVSESPSSMELLLAGDTTSLSYWLNWKFLLCIIWVLTPMIIASYLIWKYEGLGDSNSYKEETQQEKEWSLYDHEAWTPCVKAIHPVWLLVFRIISFCLLLSASISDVFGSLLSAYGCFRQHKTSDVGEEQDFLLPLTHEENISRKSHFLQTAAFWGYIFQIVFQTVAGAAILTDIVYWTVFVPFLTIKGYEMGFLTVLAHSLNLVLLLGDTALNSLVAVPISRLIYGICSIVHLLFGCETQTLHIVSMVSSIVSMFEMTFSWERTRSTSRSWPSFYSLNSR</sequence>
<dbReference type="Proteomes" id="UP000243975">
    <property type="component" value="Unassembled WGS sequence"/>
</dbReference>
<dbReference type="AlphaFoldDB" id="A0A103Y4N8"/>
<accession>A0A103Y4N8</accession>
<keyword evidence="1" id="KW-0812">Transmembrane</keyword>
<feature type="transmembrane region" description="Helical" evidence="1">
    <location>
        <begin position="165"/>
        <end position="191"/>
    </location>
</feature>
<keyword evidence="1" id="KW-0472">Membrane</keyword>
<gene>
    <name evidence="2" type="ORF">Ccrd_019230</name>
</gene>
<dbReference type="PANTHER" id="PTHR12242">
    <property type="entry name" value="OS02G0130600 PROTEIN-RELATED"/>
    <property type="match status" value="1"/>
</dbReference>
<dbReference type="PANTHER" id="PTHR12242:SF29">
    <property type="entry name" value="TRANSMEMBRANE PROTEIN"/>
    <property type="match status" value="1"/>
</dbReference>
<comment type="caution">
    <text evidence="2">The sequence shown here is derived from an EMBL/GenBank/DDBJ whole genome shotgun (WGS) entry which is preliminary data.</text>
</comment>
<dbReference type="GO" id="GO:0016020">
    <property type="term" value="C:membrane"/>
    <property type="evidence" value="ECO:0007669"/>
    <property type="project" value="TreeGrafter"/>
</dbReference>
<organism evidence="2 3">
    <name type="scientific">Cynara cardunculus var. scolymus</name>
    <name type="common">Globe artichoke</name>
    <name type="synonym">Cynara scolymus</name>
    <dbReference type="NCBI Taxonomy" id="59895"/>
    <lineage>
        <taxon>Eukaryota</taxon>
        <taxon>Viridiplantae</taxon>
        <taxon>Streptophyta</taxon>
        <taxon>Embryophyta</taxon>
        <taxon>Tracheophyta</taxon>
        <taxon>Spermatophyta</taxon>
        <taxon>Magnoliopsida</taxon>
        <taxon>eudicotyledons</taxon>
        <taxon>Gunneridae</taxon>
        <taxon>Pentapetalae</taxon>
        <taxon>asterids</taxon>
        <taxon>campanulids</taxon>
        <taxon>Asterales</taxon>
        <taxon>Asteraceae</taxon>
        <taxon>Carduoideae</taxon>
        <taxon>Cardueae</taxon>
        <taxon>Carduinae</taxon>
        <taxon>Cynara</taxon>
    </lineage>
</organism>
<keyword evidence="1" id="KW-1133">Transmembrane helix</keyword>
<reference evidence="2 3" key="1">
    <citation type="journal article" date="2016" name="Sci. Rep.">
        <title>The genome sequence of the outbreeding globe artichoke constructed de novo incorporating a phase-aware low-pass sequencing strategy of F1 progeny.</title>
        <authorList>
            <person name="Scaglione D."/>
            <person name="Reyes-Chin-Wo S."/>
            <person name="Acquadro A."/>
            <person name="Froenicke L."/>
            <person name="Portis E."/>
            <person name="Beitel C."/>
            <person name="Tirone M."/>
            <person name="Mauro R."/>
            <person name="Lo Monaco A."/>
            <person name="Mauromicale G."/>
            <person name="Faccioli P."/>
            <person name="Cattivelli L."/>
            <person name="Rieseberg L."/>
            <person name="Michelmore R."/>
            <person name="Lanteri S."/>
        </authorList>
    </citation>
    <scope>NUCLEOTIDE SEQUENCE [LARGE SCALE GENOMIC DNA]</scope>
    <source>
        <strain evidence="2">2C</strain>
    </source>
</reference>
<dbReference type="Gramene" id="KVI02464">
    <property type="protein sequence ID" value="KVI02464"/>
    <property type="gene ID" value="Ccrd_019230"/>
</dbReference>
<dbReference type="STRING" id="59895.A0A103Y4N8"/>
<evidence type="ECO:0000313" key="2">
    <source>
        <dbReference type="EMBL" id="KVI02464.1"/>
    </source>
</evidence>
<evidence type="ECO:0000313" key="3">
    <source>
        <dbReference type="Proteomes" id="UP000243975"/>
    </source>
</evidence>
<evidence type="ECO:0000256" key="1">
    <source>
        <dbReference type="SAM" id="Phobius"/>
    </source>
</evidence>
<feature type="transmembrane region" description="Helical" evidence="1">
    <location>
        <begin position="203"/>
        <end position="220"/>
    </location>
</feature>
<protein>
    <submittedName>
        <fullName evidence="2">Uncharacterized protein</fullName>
    </submittedName>
</protein>
<feature type="transmembrane region" description="Helical" evidence="1">
    <location>
        <begin position="97"/>
        <end position="123"/>
    </location>
</feature>
<keyword evidence="3" id="KW-1185">Reference proteome</keyword>
<dbReference type="EMBL" id="LEKV01002652">
    <property type="protein sequence ID" value="KVI02464.1"/>
    <property type="molecule type" value="Genomic_DNA"/>
</dbReference>
<feature type="transmembrane region" description="Helical" evidence="1">
    <location>
        <begin position="39"/>
        <end position="58"/>
    </location>
</feature>